<proteinExistence type="inferred from homology"/>
<feature type="domain" description="C2H2-type" evidence="14">
    <location>
        <begin position="434"/>
        <end position="458"/>
    </location>
</feature>
<evidence type="ECO:0000256" key="13">
    <source>
        <dbReference type="SAM" id="MobiDB-lite"/>
    </source>
</evidence>
<evidence type="ECO:0000259" key="14">
    <source>
        <dbReference type="PROSITE" id="PS50157"/>
    </source>
</evidence>
<keyword evidence="8" id="KW-0238">DNA-binding</keyword>
<evidence type="ECO:0000256" key="5">
    <source>
        <dbReference type="ARBA" id="ARBA00022771"/>
    </source>
</evidence>
<feature type="domain" description="C2H2-type" evidence="14">
    <location>
        <begin position="406"/>
        <end position="433"/>
    </location>
</feature>
<dbReference type="OrthoDB" id="3437960at2759"/>
<organism evidence="15 16">
    <name type="scientific">Eumeta variegata</name>
    <name type="common">Bagworm moth</name>
    <name type="synonym">Eumeta japonica</name>
    <dbReference type="NCBI Taxonomy" id="151549"/>
    <lineage>
        <taxon>Eukaryota</taxon>
        <taxon>Metazoa</taxon>
        <taxon>Ecdysozoa</taxon>
        <taxon>Arthropoda</taxon>
        <taxon>Hexapoda</taxon>
        <taxon>Insecta</taxon>
        <taxon>Pterygota</taxon>
        <taxon>Neoptera</taxon>
        <taxon>Endopterygota</taxon>
        <taxon>Lepidoptera</taxon>
        <taxon>Glossata</taxon>
        <taxon>Ditrysia</taxon>
        <taxon>Tineoidea</taxon>
        <taxon>Psychidae</taxon>
        <taxon>Oiketicinae</taxon>
        <taxon>Eumeta</taxon>
    </lineage>
</organism>
<dbReference type="InterPro" id="IPR050527">
    <property type="entry name" value="Snail/Krueppel_Znf"/>
</dbReference>
<keyword evidence="10" id="KW-0539">Nucleus</keyword>
<sequence>MIRIRVVDVINRLRAALIATSSTRLTCVKSSSSPPPAPATAPISTSVPVSASASVFAPTSVLTPVPDTIPLKSEPTADCIKEEPPDSESPLRLDCDDPPPDALSDDSDISLLTLKQHKKSVNVLCDSDFRPTNGVRAVSADRKRKRRNGQAGPPPPPVSSPYYCCTCFARYDTQEEMLHHYKEHARDAVRDVPPPTPLPLPPQPADAEGGARPTCPRCGQMFVRVTTLEKHLRAHTMRDRRPYRCSLCEKTFKEAREIMKHSQKHRWRAPEEGTGQVERAGAADAADKRFVCDLCPERFVYMRYLVAHRRTAHPDAVGPMVHRCVQCVRDFAHLNSLRRHLRSHNGERNFLCNVCGKALTSREHLKYHIRIHTGHKPHVCRTCNKGFVKKCNLTLHERVHSGEKPHVCSHCGKAFSQRSTLVIHERYHSGARPYVCPHCGRGFVARGLLSVHLKTTCV</sequence>
<accession>A0A4C1ZU94</accession>
<evidence type="ECO:0000256" key="7">
    <source>
        <dbReference type="ARBA" id="ARBA00023015"/>
    </source>
</evidence>
<dbReference type="FunFam" id="3.30.160.60:FF:000325">
    <property type="entry name" value="ZFP90 zinc finger protein"/>
    <property type="match status" value="1"/>
</dbReference>
<dbReference type="SUPFAM" id="SSF57667">
    <property type="entry name" value="beta-beta-alpha zinc fingers"/>
    <property type="match status" value="4"/>
</dbReference>
<evidence type="ECO:0000256" key="4">
    <source>
        <dbReference type="ARBA" id="ARBA00022737"/>
    </source>
</evidence>
<dbReference type="PANTHER" id="PTHR24388">
    <property type="entry name" value="ZINC FINGER PROTEIN"/>
    <property type="match status" value="1"/>
</dbReference>
<keyword evidence="3" id="KW-0479">Metal-binding</keyword>
<dbReference type="InterPro" id="IPR013087">
    <property type="entry name" value="Znf_C2H2_type"/>
</dbReference>
<keyword evidence="6" id="KW-0862">Zinc</keyword>
<evidence type="ECO:0000256" key="1">
    <source>
        <dbReference type="ARBA" id="ARBA00004123"/>
    </source>
</evidence>
<feature type="domain" description="C2H2-type" evidence="14">
    <location>
        <begin position="243"/>
        <end position="270"/>
    </location>
</feature>
<comment type="subcellular location">
    <subcellularLocation>
        <location evidence="1">Nucleus</location>
    </subcellularLocation>
</comment>
<dbReference type="PROSITE" id="PS50157">
    <property type="entry name" value="ZINC_FINGER_C2H2_2"/>
    <property type="match status" value="8"/>
</dbReference>
<dbReference type="GO" id="GO:0000981">
    <property type="term" value="F:DNA-binding transcription factor activity, RNA polymerase II-specific"/>
    <property type="evidence" value="ECO:0007669"/>
    <property type="project" value="TreeGrafter"/>
</dbReference>
<dbReference type="PROSITE" id="PS00028">
    <property type="entry name" value="ZINC_FINGER_C2H2_1"/>
    <property type="match status" value="8"/>
</dbReference>
<dbReference type="FunFam" id="3.30.160.60:FF:000446">
    <property type="entry name" value="Zinc finger protein"/>
    <property type="match status" value="1"/>
</dbReference>
<dbReference type="InterPro" id="IPR036236">
    <property type="entry name" value="Znf_C2H2_sf"/>
</dbReference>
<feature type="compositionally biased region" description="Basic and acidic residues" evidence="13">
    <location>
        <begin position="79"/>
        <end position="95"/>
    </location>
</feature>
<keyword evidence="16" id="KW-1185">Reference proteome</keyword>
<keyword evidence="4" id="KW-0677">Repeat</keyword>
<dbReference type="Pfam" id="PF00096">
    <property type="entry name" value="zf-C2H2"/>
    <property type="match status" value="5"/>
</dbReference>
<dbReference type="Gene3D" id="3.30.160.60">
    <property type="entry name" value="Classic Zinc Finger"/>
    <property type="match status" value="7"/>
</dbReference>
<comment type="similarity">
    <text evidence="2">Belongs to the krueppel C2H2-type zinc-finger protein family.</text>
</comment>
<dbReference type="GO" id="GO:0005634">
    <property type="term" value="C:nucleus"/>
    <property type="evidence" value="ECO:0007669"/>
    <property type="project" value="UniProtKB-SubCell"/>
</dbReference>
<dbReference type="FunFam" id="3.30.160.60:FF:000902">
    <property type="entry name" value="Zinc finger protein 445"/>
    <property type="match status" value="1"/>
</dbReference>
<evidence type="ECO:0000313" key="16">
    <source>
        <dbReference type="Proteomes" id="UP000299102"/>
    </source>
</evidence>
<evidence type="ECO:0000256" key="9">
    <source>
        <dbReference type="ARBA" id="ARBA00023163"/>
    </source>
</evidence>
<keyword evidence="9" id="KW-0804">Transcription</keyword>
<evidence type="ECO:0000256" key="6">
    <source>
        <dbReference type="ARBA" id="ARBA00022833"/>
    </source>
</evidence>
<evidence type="ECO:0000256" key="11">
    <source>
        <dbReference type="ARBA" id="ARBA00037948"/>
    </source>
</evidence>
<evidence type="ECO:0000256" key="2">
    <source>
        <dbReference type="ARBA" id="ARBA00006991"/>
    </source>
</evidence>
<evidence type="ECO:0000256" key="12">
    <source>
        <dbReference type="PROSITE-ProRule" id="PRU00042"/>
    </source>
</evidence>
<comment type="similarity">
    <text evidence="11">Belongs to the snail C2H2-type zinc-finger protein family.</text>
</comment>
<dbReference type="FunFam" id="3.30.160.60:FF:001370">
    <property type="entry name" value="Zinc finger protein"/>
    <property type="match status" value="1"/>
</dbReference>
<dbReference type="GO" id="GO:0008270">
    <property type="term" value="F:zinc ion binding"/>
    <property type="evidence" value="ECO:0007669"/>
    <property type="project" value="UniProtKB-KW"/>
</dbReference>
<feature type="region of interest" description="Disordered" evidence="13">
    <location>
        <begin position="261"/>
        <end position="280"/>
    </location>
</feature>
<keyword evidence="7" id="KW-0805">Transcription regulation</keyword>
<keyword evidence="5 12" id="KW-0863">Zinc-finger</keyword>
<evidence type="ECO:0000313" key="15">
    <source>
        <dbReference type="EMBL" id="GBP90704.1"/>
    </source>
</evidence>
<dbReference type="GO" id="GO:0000978">
    <property type="term" value="F:RNA polymerase II cis-regulatory region sequence-specific DNA binding"/>
    <property type="evidence" value="ECO:0007669"/>
    <property type="project" value="TreeGrafter"/>
</dbReference>
<dbReference type="PANTHER" id="PTHR24388:SF54">
    <property type="entry name" value="PROTEIN ESCARGOT"/>
    <property type="match status" value="1"/>
</dbReference>
<feature type="region of interest" description="Disordered" evidence="13">
    <location>
        <begin position="189"/>
        <end position="213"/>
    </location>
</feature>
<reference evidence="15 16" key="1">
    <citation type="journal article" date="2019" name="Commun. Biol.">
        <title>The bagworm genome reveals a unique fibroin gene that provides high tensile strength.</title>
        <authorList>
            <person name="Kono N."/>
            <person name="Nakamura H."/>
            <person name="Ohtoshi R."/>
            <person name="Tomita M."/>
            <person name="Numata K."/>
            <person name="Arakawa K."/>
        </authorList>
    </citation>
    <scope>NUCLEOTIDE SEQUENCE [LARGE SCALE GENOMIC DNA]</scope>
</reference>
<dbReference type="AlphaFoldDB" id="A0A4C1ZU94"/>
<dbReference type="SMART" id="SM00355">
    <property type="entry name" value="ZnF_C2H2"/>
    <property type="match status" value="9"/>
</dbReference>
<feature type="region of interest" description="Disordered" evidence="13">
    <location>
        <begin position="66"/>
        <end position="104"/>
    </location>
</feature>
<feature type="compositionally biased region" description="Pro residues" evidence="13">
    <location>
        <begin position="192"/>
        <end position="204"/>
    </location>
</feature>
<evidence type="ECO:0000256" key="8">
    <source>
        <dbReference type="ARBA" id="ARBA00023125"/>
    </source>
</evidence>
<dbReference type="EMBL" id="BGZK01002105">
    <property type="protein sequence ID" value="GBP90704.1"/>
    <property type="molecule type" value="Genomic_DNA"/>
</dbReference>
<dbReference type="STRING" id="151549.A0A4C1ZU94"/>
<gene>
    <name evidence="15" type="primary">Zfp37</name>
    <name evidence="15" type="ORF">EVAR_67013_1</name>
</gene>
<feature type="domain" description="C2H2-type" evidence="14">
    <location>
        <begin position="378"/>
        <end position="405"/>
    </location>
</feature>
<feature type="domain" description="C2H2-type" evidence="14">
    <location>
        <begin position="290"/>
        <end position="313"/>
    </location>
</feature>
<dbReference type="Proteomes" id="UP000299102">
    <property type="component" value="Unassembled WGS sequence"/>
</dbReference>
<feature type="domain" description="C2H2-type" evidence="14">
    <location>
        <begin position="350"/>
        <end position="377"/>
    </location>
</feature>
<comment type="caution">
    <text evidence="15">The sequence shown here is derived from an EMBL/GenBank/DDBJ whole genome shotgun (WGS) entry which is preliminary data.</text>
</comment>
<feature type="domain" description="C2H2-type" evidence="14">
    <location>
        <begin position="322"/>
        <end position="349"/>
    </location>
</feature>
<evidence type="ECO:0000256" key="10">
    <source>
        <dbReference type="ARBA" id="ARBA00023242"/>
    </source>
</evidence>
<feature type="domain" description="C2H2-type" evidence="14">
    <location>
        <begin position="213"/>
        <end position="240"/>
    </location>
</feature>
<evidence type="ECO:0000256" key="3">
    <source>
        <dbReference type="ARBA" id="ARBA00022723"/>
    </source>
</evidence>
<feature type="region of interest" description="Disordered" evidence="13">
    <location>
        <begin position="132"/>
        <end position="156"/>
    </location>
</feature>
<protein>
    <submittedName>
        <fullName evidence="15">Zinc finger protein 37</fullName>
    </submittedName>
</protein>
<name>A0A4C1ZU94_EUMVA</name>